<accession>A0A2A4F6D6</accession>
<evidence type="ECO:0000313" key="1">
    <source>
        <dbReference type="EMBL" id="PCE28230.1"/>
    </source>
</evidence>
<dbReference type="SUPFAM" id="SSF53955">
    <property type="entry name" value="Lysozyme-like"/>
    <property type="match status" value="1"/>
</dbReference>
<dbReference type="RefSeq" id="WP_170043838.1">
    <property type="nucleotide sequence ID" value="NZ_MTZV01000002.1"/>
</dbReference>
<name>A0A2A4F6D6_9BURK</name>
<dbReference type="EMBL" id="MTZV01000002">
    <property type="protein sequence ID" value="PCE28230.1"/>
    <property type="molecule type" value="Genomic_DNA"/>
</dbReference>
<reference evidence="1 2" key="1">
    <citation type="submission" date="2017-01" db="EMBL/GenBank/DDBJ databases">
        <title>Whole-Genome Shotgun Sequencing of Two beta-Proteobacterial Species in Search of the Bulgecin Biosynthetic Cluster.</title>
        <authorList>
            <person name="Horsman M.E."/>
            <person name="Marous D.R."/>
            <person name="Li R."/>
            <person name="Oliver R.A."/>
            <person name="Byun B."/>
            <person name="Emrich S.J."/>
            <person name="Boggess B."/>
            <person name="Townsend C.A."/>
            <person name="Mobashery S."/>
        </authorList>
    </citation>
    <scope>NUCLEOTIDE SEQUENCE [LARGE SCALE GENOMIC DNA]</scope>
    <source>
        <strain evidence="1 2">ATCC 31363</strain>
    </source>
</reference>
<proteinExistence type="predicted"/>
<organism evidence="1 2">
    <name type="scientific">Paraburkholderia acidicola</name>
    <dbReference type="NCBI Taxonomy" id="1912599"/>
    <lineage>
        <taxon>Bacteria</taxon>
        <taxon>Pseudomonadati</taxon>
        <taxon>Pseudomonadota</taxon>
        <taxon>Betaproteobacteria</taxon>
        <taxon>Burkholderiales</taxon>
        <taxon>Burkholderiaceae</taxon>
        <taxon>Paraburkholderia</taxon>
    </lineage>
</organism>
<comment type="caution">
    <text evidence="1">The sequence shown here is derived from an EMBL/GenBank/DDBJ whole genome shotgun (WGS) entry which is preliminary data.</text>
</comment>
<evidence type="ECO:0000313" key="2">
    <source>
        <dbReference type="Proteomes" id="UP000218022"/>
    </source>
</evidence>
<sequence>MNSKAKIVFDADYQASRLAEGKIYLKQPNMQAFLKAIGDAEGADYNLKYGGVKGKVHDKYSFADFSTHPGAGYGGKATPAGMYQITNGTWADIGSRIGLTDFSPDTQDLMAVEILRIINSADDIVAGNITSALLSASRRWAALPKGPGLPSRYNQPYMEYEQFIAKYHSYGGLGK</sequence>
<dbReference type="Gene3D" id="1.10.530.10">
    <property type="match status" value="1"/>
</dbReference>
<dbReference type="Proteomes" id="UP000218022">
    <property type="component" value="Unassembled WGS sequence"/>
</dbReference>
<dbReference type="InterPro" id="IPR023346">
    <property type="entry name" value="Lysozyme-like_dom_sf"/>
</dbReference>
<protein>
    <recommendedName>
        <fullName evidence="3">Paar repeat-containing protein</fullName>
    </recommendedName>
</protein>
<dbReference type="AlphaFoldDB" id="A0A2A4F6D6"/>
<evidence type="ECO:0008006" key="3">
    <source>
        <dbReference type="Google" id="ProtNLM"/>
    </source>
</evidence>
<gene>
    <name evidence="1" type="ORF">BWP39_06870</name>
</gene>